<organism evidence="1 2">
    <name type="scientific">Haloarchaeobius iranensis</name>
    <dbReference type="NCBI Taxonomy" id="996166"/>
    <lineage>
        <taxon>Archaea</taxon>
        <taxon>Methanobacteriati</taxon>
        <taxon>Methanobacteriota</taxon>
        <taxon>Stenosarchaea group</taxon>
        <taxon>Halobacteria</taxon>
        <taxon>Halobacteriales</taxon>
        <taxon>Halorubellaceae</taxon>
        <taxon>Haloarchaeobius</taxon>
    </lineage>
</organism>
<dbReference type="STRING" id="996166.SAMN05192554_11469"/>
<accession>A0A1G9YIN6</accession>
<keyword evidence="2" id="KW-1185">Reference proteome</keyword>
<proteinExistence type="predicted"/>
<evidence type="ECO:0008006" key="3">
    <source>
        <dbReference type="Google" id="ProtNLM"/>
    </source>
</evidence>
<dbReference type="AlphaFoldDB" id="A0A1G9YIN6"/>
<dbReference type="Proteomes" id="UP000199370">
    <property type="component" value="Unassembled WGS sequence"/>
</dbReference>
<protein>
    <recommendedName>
        <fullName evidence="3">RNA ligase domain-containing protein</fullName>
    </recommendedName>
</protein>
<gene>
    <name evidence="1" type="ORF">SAMN05192554_11469</name>
</gene>
<sequence>MGYRFVPAGATTDQHSMHDPPPTPALSDAAAALLDGGHLWLREHVTGSPFRFQLQPSGVLAFGDGEREFDADDVPLPYAHAVRHVREHFDRAAFRGSVDDVASVTFVGVAVDGSGVAYDWSRTPSFLGTEVYDGDHGAALPPDSVQAIYDGLGLAAANALEKEVRAVDFDADGYAFPESDWRDGPVAGVLLADKTGHRAVLRNTAVGGGDGPGTEAATPAALVERHATDRWLDGVVGGLGVADDELGFDLLFERAVEALAREQVRAFRDGSADTDESAVGSAMADRVEAYLVDRRE</sequence>
<reference evidence="1 2" key="1">
    <citation type="submission" date="2016-10" db="EMBL/GenBank/DDBJ databases">
        <authorList>
            <person name="de Groot N.N."/>
        </authorList>
    </citation>
    <scope>NUCLEOTIDE SEQUENCE [LARGE SCALE GENOMIC DNA]</scope>
    <source>
        <strain evidence="2">EB21,IBRC-M 10013,KCTC 4048</strain>
    </source>
</reference>
<name>A0A1G9YIN6_9EURY</name>
<evidence type="ECO:0000313" key="1">
    <source>
        <dbReference type="EMBL" id="SDN08351.1"/>
    </source>
</evidence>
<evidence type="ECO:0000313" key="2">
    <source>
        <dbReference type="Proteomes" id="UP000199370"/>
    </source>
</evidence>
<dbReference type="EMBL" id="FNIA01000014">
    <property type="protein sequence ID" value="SDN08351.1"/>
    <property type="molecule type" value="Genomic_DNA"/>
</dbReference>